<accession>A0ABD5Y5S0</accession>
<keyword evidence="1" id="KW-0812">Transmembrane</keyword>
<organism evidence="2 3">
    <name type="scientific">Halosimplex aquaticum</name>
    <dbReference type="NCBI Taxonomy" id="3026162"/>
    <lineage>
        <taxon>Archaea</taxon>
        <taxon>Methanobacteriati</taxon>
        <taxon>Methanobacteriota</taxon>
        <taxon>Stenosarchaea group</taxon>
        <taxon>Halobacteria</taxon>
        <taxon>Halobacteriales</taxon>
        <taxon>Haloarculaceae</taxon>
        <taxon>Halosimplex</taxon>
    </lineage>
</organism>
<dbReference type="GeneID" id="78821001"/>
<dbReference type="AlphaFoldDB" id="A0ABD5Y5S0"/>
<comment type="caution">
    <text evidence="2">The sequence shown here is derived from an EMBL/GenBank/DDBJ whole genome shotgun (WGS) entry which is preliminary data.</text>
</comment>
<evidence type="ECO:0000256" key="1">
    <source>
        <dbReference type="SAM" id="Phobius"/>
    </source>
</evidence>
<dbReference type="EMBL" id="JBHTAS010000001">
    <property type="protein sequence ID" value="MFC7140695.1"/>
    <property type="molecule type" value="Genomic_DNA"/>
</dbReference>
<proteinExistence type="predicted"/>
<dbReference type="RefSeq" id="WP_274321789.1">
    <property type="nucleotide sequence ID" value="NZ_CP118158.1"/>
</dbReference>
<feature type="transmembrane region" description="Helical" evidence="1">
    <location>
        <begin position="253"/>
        <end position="272"/>
    </location>
</feature>
<name>A0ABD5Y5S0_9EURY</name>
<sequence>MSLSALDAVDDAYRATGAFLRPVDRTRWAKLALIGLFVGLPTANAGGAQFGGAGAEAPANGGPGGMPVDGGPVDVPVEAWIAIAVAVVVAVALALALVLVGSVMEFVLVESLREEDVQIRAYWRRYFRRGLRLFGFRLLLGLAVLAALALLAALVFVPLALGDAVASTALLAILLIPAFLAIVFVAAVVGGFTTAFVVPVMIAEDCGVIAGWRRFWPTLTGQWTEYLAYAVLAFVLGIVGSALVGVVTAILAVLLLIPFGVLAALAFGLFVLAEPVGIAAFVVVGLLFALAVIAVAALVQVPVITYLRYYALLVLGDTNERFDLIPDQRAAVRD</sequence>
<feature type="transmembrane region" description="Helical" evidence="1">
    <location>
        <begin position="169"/>
        <end position="189"/>
    </location>
</feature>
<protein>
    <recommendedName>
        <fullName evidence="4">Membrane-anchored glycerophosphoryl diester phosphodiesterase (GDPDase), membrane domain</fullName>
    </recommendedName>
</protein>
<feature type="transmembrane region" description="Helical" evidence="1">
    <location>
        <begin position="227"/>
        <end position="246"/>
    </location>
</feature>
<feature type="transmembrane region" description="Helical" evidence="1">
    <location>
        <begin position="196"/>
        <end position="215"/>
    </location>
</feature>
<dbReference type="Proteomes" id="UP001596432">
    <property type="component" value="Unassembled WGS sequence"/>
</dbReference>
<keyword evidence="1" id="KW-0472">Membrane</keyword>
<evidence type="ECO:0000313" key="2">
    <source>
        <dbReference type="EMBL" id="MFC7140695.1"/>
    </source>
</evidence>
<gene>
    <name evidence="2" type="ORF">ACFQMA_12805</name>
</gene>
<keyword evidence="1" id="KW-1133">Transmembrane helix</keyword>
<keyword evidence="3" id="KW-1185">Reference proteome</keyword>
<dbReference type="Pfam" id="PF24400">
    <property type="entry name" value="DUF7544"/>
    <property type="match status" value="1"/>
</dbReference>
<feature type="transmembrane region" description="Helical" evidence="1">
    <location>
        <begin position="278"/>
        <end position="299"/>
    </location>
</feature>
<feature type="transmembrane region" description="Helical" evidence="1">
    <location>
        <begin position="79"/>
        <end position="109"/>
    </location>
</feature>
<reference evidence="2 3" key="1">
    <citation type="journal article" date="2019" name="Int. J. Syst. Evol. Microbiol.">
        <title>The Global Catalogue of Microorganisms (GCM) 10K type strain sequencing project: providing services to taxonomists for standard genome sequencing and annotation.</title>
        <authorList>
            <consortium name="The Broad Institute Genomics Platform"/>
            <consortium name="The Broad Institute Genome Sequencing Center for Infectious Disease"/>
            <person name="Wu L."/>
            <person name="Ma J."/>
        </authorList>
    </citation>
    <scope>NUCLEOTIDE SEQUENCE [LARGE SCALE GENOMIC DNA]</scope>
    <source>
        <strain evidence="2 3">XZYJT29</strain>
    </source>
</reference>
<feature type="transmembrane region" description="Helical" evidence="1">
    <location>
        <begin position="130"/>
        <end position="157"/>
    </location>
</feature>
<evidence type="ECO:0000313" key="3">
    <source>
        <dbReference type="Proteomes" id="UP001596432"/>
    </source>
</evidence>
<evidence type="ECO:0008006" key="4">
    <source>
        <dbReference type="Google" id="ProtNLM"/>
    </source>
</evidence>
<dbReference type="InterPro" id="IPR055966">
    <property type="entry name" value="DUF7544"/>
</dbReference>